<reference evidence="11" key="1">
    <citation type="journal article" date="2020" name="Stud. Mycol.">
        <title>101 Dothideomycetes genomes: a test case for predicting lifestyles and emergence of pathogens.</title>
        <authorList>
            <person name="Haridas S."/>
            <person name="Albert R."/>
            <person name="Binder M."/>
            <person name="Bloem J."/>
            <person name="Labutti K."/>
            <person name="Salamov A."/>
            <person name="Andreopoulos B."/>
            <person name="Baker S."/>
            <person name="Barry K."/>
            <person name="Bills G."/>
            <person name="Bluhm B."/>
            <person name="Cannon C."/>
            <person name="Castanera R."/>
            <person name="Culley D."/>
            <person name="Daum C."/>
            <person name="Ezra D."/>
            <person name="Gonzalez J."/>
            <person name="Henrissat B."/>
            <person name="Kuo A."/>
            <person name="Liang C."/>
            <person name="Lipzen A."/>
            <person name="Lutzoni F."/>
            <person name="Magnuson J."/>
            <person name="Mondo S."/>
            <person name="Nolan M."/>
            <person name="Ohm R."/>
            <person name="Pangilinan J."/>
            <person name="Park H.-J."/>
            <person name="Ramirez L."/>
            <person name="Alfaro M."/>
            <person name="Sun H."/>
            <person name="Tritt A."/>
            <person name="Yoshinaga Y."/>
            <person name="Zwiers L.-H."/>
            <person name="Turgeon B."/>
            <person name="Goodwin S."/>
            <person name="Spatafora J."/>
            <person name="Crous P."/>
            <person name="Grigoriev I."/>
        </authorList>
    </citation>
    <scope>NUCLEOTIDE SEQUENCE</scope>
    <source>
        <strain evidence="11">CBS 107.79</strain>
    </source>
</reference>
<dbReference type="Pfam" id="PF13802">
    <property type="entry name" value="Gal_mutarotas_2"/>
    <property type="match status" value="1"/>
</dbReference>
<dbReference type="GO" id="GO:0004558">
    <property type="term" value="F:alpha-1,4-glucosidase activity"/>
    <property type="evidence" value="ECO:0007669"/>
    <property type="project" value="UniProtKB-EC"/>
</dbReference>
<dbReference type="GO" id="GO:0030246">
    <property type="term" value="F:carbohydrate binding"/>
    <property type="evidence" value="ECO:0007669"/>
    <property type="project" value="InterPro"/>
</dbReference>
<keyword evidence="4 6" id="KW-0378">Hydrolase</keyword>
<dbReference type="CDD" id="cd06602">
    <property type="entry name" value="GH31_MGAM_SI_GAA"/>
    <property type="match status" value="1"/>
</dbReference>
<organism evidence="11 12">
    <name type="scientific">Bimuria novae-zelandiae CBS 107.79</name>
    <dbReference type="NCBI Taxonomy" id="1447943"/>
    <lineage>
        <taxon>Eukaryota</taxon>
        <taxon>Fungi</taxon>
        <taxon>Dikarya</taxon>
        <taxon>Ascomycota</taxon>
        <taxon>Pezizomycotina</taxon>
        <taxon>Dothideomycetes</taxon>
        <taxon>Pleosporomycetidae</taxon>
        <taxon>Pleosporales</taxon>
        <taxon>Massarineae</taxon>
        <taxon>Didymosphaeriaceae</taxon>
        <taxon>Bimuria</taxon>
    </lineage>
</organism>
<comment type="similarity">
    <text evidence="2 6">Belongs to the glycosyl hydrolase 31 family.</text>
</comment>
<evidence type="ECO:0000256" key="1">
    <source>
        <dbReference type="ARBA" id="ARBA00001657"/>
    </source>
</evidence>
<evidence type="ECO:0000259" key="9">
    <source>
        <dbReference type="Pfam" id="PF13802"/>
    </source>
</evidence>
<dbReference type="EMBL" id="ML976663">
    <property type="protein sequence ID" value="KAF1977542.1"/>
    <property type="molecule type" value="Genomic_DNA"/>
</dbReference>
<dbReference type="Gene3D" id="3.20.20.80">
    <property type="entry name" value="Glycosidases"/>
    <property type="match status" value="1"/>
</dbReference>
<dbReference type="AlphaFoldDB" id="A0A6A5VPA0"/>
<dbReference type="InterPro" id="IPR017853">
    <property type="entry name" value="GH"/>
</dbReference>
<dbReference type="OrthoDB" id="5839090at2759"/>
<dbReference type="PANTHER" id="PTHR22762:SF95">
    <property type="entry name" value="ALPHA_BETA-GLUCOSIDASE AGDC-RELATED"/>
    <property type="match status" value="1"/>
</dbReference>
<feature type="domain" description="Glycoside hydrolase family 31 N-terminal" evidence="9">
    <location>
        <begin position="101"/>
        <end position="229"/>
    </location>
</feature>
<dbReference type="PROSITE" id="PS00129">
    <property type="entry name" value="GLYCOSYL_HYDROL_F31_1"/>
    <property type="match status" value="1"/>
</dbReference>
<evidence type="ECO:0000313" key="12">
    <source>
        <dbReference type="Proteomes" id="UP000800036"/>
    </source>
</evidence>
<evidence type="ECO:0000256" key="2">
    <source>
        <dbReference type="ARBA" id="ARBA00007806"/>
    </source>
</evidence>
<dbReference type="Pfam" id="PF01055">
    <property type="entry name" value="Glyco_hydro_31_2nd"/>
    <property type="match status" value="1"/>
</dbReference>
<dbReference type="InterPro" id="IPR030458">
    <property type="entry name" value="Glyco_hydro_31_AS"/>
</dbReference>
<dbReference type="InterPro" id="IPR013780">
    <property type="entry name" value="Glyco_hydro_b"/>
</dbReference>
<dbReference type="SUPFAM" id="SSF51445">
    <property type="entry name" value="(Trans)glycosidases"/>
    <property type="match status" value="1"/>
</dbReference>
<evidence type="ECO:0000256" key="4">
    <source>
        <dbReference type="ARBA" id="ARBA00022801"/>
    </source>
</evidence>
<dbReference type="SUPFAM" id="SSF51011">
    <property type="entry name" value="Glycosyl hydrolase domain"/>
    <property type="match status" value="1"/>
</dbReference>
<evidence type="ECO:0000256" key="5">
    <source>
        <dbReference type="ARBA" id="ARBA00023295"/>
    </source>
</evidence>
<dbReference type="GO" id="GO:0005975">
    <property type="term" value="P:carbohydrate metabolic process"/>
    <property type="evidence" value="ECO:0007669"/>
    <property type="project" value="InterPro"/>
</dbReference>
<dbReference type="Proteomes" id="UP000800036">
    <property type="component" value="Unassembled WGS sequence"/>
</dbReference>
<feature type="domain" description="Glycoside hydrolase family 31 TIM barrel" evidence="8">
    <location>
        <begin position="279"/>
        <end position="680"/>
    </location>
</feature>
<dbReference type="InterPro" id="IPR048395">
    <property type="entry name" value="Glyco_hydro_31_C"/>
</dbReference>
<dbReference type="InterPro" id="IPR000322">
    <property type="entry name" value="Glyco_hydro_31_TIM"/>
</dbReference>
<evidence type="ECO:0000256" key="7">
    <source>
        <dbReference type="SAM" id="SignalP"/>
    </source>
</evidence>
<proteinExistence type="inferred from homology"/>
<feature type="chain" id="PRO_5025512114" description="alpha-glucosidase" evidence="7">
    <location>
        <begin position="20"/>
        <end position="898"/>
    </location>
</feature>
<dbReference type="InterPro" id="IPR011013">
    <property type="entry name" value="Gal_mutarotase_sf_dom"/>
</dbReference>
<sequence length="898" mass="100782">MRVPHLALGLFAGAPFAVAVPTQSSTLVARDGASVNDCPGYEASNVVNSDAGLTADLTLAGDVCNAYGDDLQDLKLVVEYQTKDRLHVKIYDKDEQVYQIQEELVQRPPHNKTPSSDADLEFKLVEKPFSFTVTRKENGEILFDTSGSQLVFESQYLRVRTSLPKNPNIYGLGEHSDTFRLPNVNYRRTLWNAESPFIPRNSNLYGSHPVYFDHRGSKGTHGVFLLNANGMAVILNVTDSGEQYLEYNTIGGIVDLYFLAGKQPAEVSKQYADTVGYSAMYPYWTFGFHQCKYGYWDVNMVAEVVGNYSTAGIPLEVMWTDIDYMDLRQDFTTDPERFPMNKMRELVSTLHSRGQRYVLILDPGVHLKEGYSTYEKGHEMGVFLKNRDGSDYLGIQWAGTVAWPDWLAPNTSKWWADEIVTAFNADSGIDLDGIWVDMNEASNFCGNVDCNPMNPGGNPPAPKFDPRPNTGRPIPGFPESFQPNKRSLDARQGDKYKGLPNRDLLVARYDPVNHVGDLSSSTIWTNTTNYDGTVQYDTHNLHGHSMSRVTYDAMLARRPGLRPMVLTRSTFAGTGRKATHWFGDNYSAWDDYRISIQQMLAWVPMHQMPMVGSDVCGFNGNADEYMCARWAMMAAFQPFYRNHAEFSSVPQEFYQWKLTTAAAKKAIDTRYKLIDYAYTALYYQTAKGTPMINPVFFLYPEDANTFGIQTQWFYGDALLISPVTTDYSDAVTFYLPKDTFYDYWTGERVQGQGANVTRTGVSYTDIPVHIRGGTIVPQRNKSANTTTELRKQDFVFLIAPDANGKATGRLYLDEGEKLRQDKVTELTITYNNGQISVAGPAKYPGLKGESIRLKSFKVLGQEGLQQGDLGEGSTLDPETGAVTVEGSWSLNEEFETHI</sequence>
<dbReference type="SUPFAM" id="SSF74650">
    <property type="entry name" value="Galactose mutarotase-like"/>
    <property type="match status" value="1"/>
</dbReference>
<evidence type="ECO:0000256" key="6">
    <source>
        <dbReference type="RuleBase" id="RU361185"/>
    </source>
</evidence>
<comment type="catalytic activity">
    <reaction evidence="1">
        <text>Hydrolysis of terminal, non-reducing (1-&gt;4)-linked alpha-D-glucose residues with release of alpha-D-glucose.</text>
        <dbReference type="EC" id="3.2.1.20"/>
    </reaction>
</comment>
<dbReference type="InterPro" id="IPR025887">
    <property type="entry name" value="Glyco_hydro_31_N_dom"/>
</dbReference>
<dbReference type="Gene3D" id="2.60.40.1760">
    <property type="entry name" value="glycosyl hydrolase (family 31)"/>
    <property type="match status" value="1"/>
</dbReference>
<dbReference type="Pfam" id="PF21365">
    <property type="entry name" value="Glyco_hydro_31_3rd"/>
    <property type="match status" value="1"/>
</dbReference>
<keyword evidence="5 6" id="KW-0326">Glycosidase</keyword>
<evidence type="ECO:0000259" key="10">
    <source>
        <dbReference type="Pfam" id="PF21365"/>
    </source>
</evidence>
<evidence type="ECO:0000259" key="8">
    <source>
        <dbReference type="Pfam" id="PF01055"/>
    </source>
</evidence>
<keyword evidence="7" id="KW-0732">Signal</keyword>
<name>A0A6A5VPA0_9PLEO</name>
<feature type="signal peptide" evidence="7">
    <location>
        <begin position="1"/>
        <end position="19"/>
    </location>
</feature>
<keyword evidence="12" id="KW-1185">Reference proteome</keyword>
<gene>
    <name evidence="11" type="ORF">BU23DRAFT_500435</name>
</gene>
<dbReference type="EC" id="3.2.1.20" evidence="3"/>
<dbReference type="PANTHER" id="PTHR22762">
    <property type="entry name" value="ALPHA-GLUCOSIDASE"/>
    <property type="match status" value="1"/>
</dbReference>
<feature type="domain" description="Glycosyl hydrolase family 31 C-terminal" evidence="10">
    <location>
        <begin position="688"/>
        <end position="776"/>
    </location>
</feature>
<dbReference type="Gene3D" id="2.60.40.1180">
    <property type="entry name" value="Golgi alpha-mannosidase II"/>
    <property type="match status" value="2"/>
</dbReference>
<dbReference type="CDD" id="cd14752">
    <property type="entry name" value="GH31_N"/>
    <property type="match status" value="1"/>
</dbReference>
<evidence type="ECO:0000256" key="3">
    <source>
        <dbReference type="ARBA" id="ARBA00012741"/>
    </source>
</evidence>
<protein>
    <recommendedName>
        <fullName evidence="3">alpha-glucosidase</fullName>
        <ecNumber evidence="3">3.2.1.20</ecNumber>
    </recommendedName>
</protein>
<evidence type="ECO:0000313" key="11">
    <source>
        <dbReference type="EMBL" id="KAF1977542.1"/>
    </source>
</evidence>
<accession>A0A6A5VPA0</accession>